<protein>
    <submittedName>
        <fullName evidence="1">Uncharacterized protein</fullName>
    </submittedName>
</protein>
<evidence type="ECO:0000313" key="1">
    <source>
        <dbReference type="EMBL" id="KAL2058632.1"/>
    </source>
</evidence>
<gene>
    <name evidence="1" type="ORF">ABVK25_001360</name>
</gene>
<dbReference type="EMBL" id="JBHFEH010000002">
    <property type="protein sequence ID" value="KAL2058632.1"/>
    <property type="molecule type" value="Genomic_DNA"/>
</dbReference>
<organism evidence="1 2">
    <name type="scientific">Lepraria finkii</name>
    <dbReference type="NCBI Taxonomy" id="1340010"/>
    <lineage>
        <taxon>Eukaryota</taxon>
        <taxon>Fungi</taxon>
        <taxon>Dikarya</taxon>
        <taxon>Ascomycota</taxon>
        <taxon>Pezizomycotina</taxon>
        <taxon>Lecanoromycetes</taxon>
        <taxon>OSLEUM clade</taxon>
        <taxon>Lecanoromycetidae</taxon>
        <taxon>Lecanorales</taxon>
        <taxon>Lecanorineae</taxon>
        <taxon>Stereocaulaceae</taxon>
        <taxon>Lepraria</taxon>
    </lineage>
</organism>
<keyword evidence="2" id="KW-1185">Reference proteome</keyword>
<reference evidence="1 2" key="1">
    <citation type="submission" date="2024-09" db="EMBL/GenBank/DDBJ databases">
        <title>Rethinking Asexuality: The Enigmatic Case of Functional Sexual Genes in Lepraria (Stereocaulaceae).</title>
        <authorList>
            <person name="Doellman M."/>
            <person name="Sun Y."/>
            <person name="Barcenas-Pena A."/>
            <person name="Lumbsch H.T."/>
            <person name="Grewe F."/>
        </authorList>
    </citation>
    <scope>NUCLEOTIDE SEQUENCE [LARGE SCALE GENOMIC DNA]</scope>
    <source>
        <strain evidence="1 2">Grewe 0041</strain>
    </source>
</reference>
<proteinExistence type="predicted"/>
<sequence>MQNQYKKKLKEWKLDHKRIRLSEHKVMIRKKRKREESEKKAAFRLRDMEVDDSKIVRFRKRRKTDNQAELSDCSTPTGLSCHTPSPLVDSSIGSPMPLDCSASSVADHNPALPCFAYIVVGGRPMCKPWFDLHGPFILDSNDFGWTTFSCQLYGALATLTALQQDPVFPP</sequence>
<name>A0ABR4BLF5_9LECA</name>
<comment type="caution">
    <text evidence="1">The sequence shown here is derived from an EMBL/GenBank/DDBJ whole genome shotgun (WGS) entry which is preliminary data.</text>
</comment>
<evidence type="ECO:0000313" key="2">
    <source>
        <dbReference type="Proteomes" id="UP001590951"/>
    </source>
</evidence>
<dbReference type="Proteomes" id="UP001590951">
    <property type="component" value="Unassembled WGS sequence"/>
</dbReference>
<accession>A0ABR4BLF5</accession>